<dbReference type="PANTHER" id="PTHR35936:SF35">
    <property type="entry name" value="L-CYSTINE-BINDING PROTEIN TCYJ"/>
    <property type="match status" value="1"/>
</dbReference>
<dbReference type="SUPFAM" id="SSF53850">
    <property type="entry name" value="Periplasmic binding protein-like II"/>
    <property type="match status" value="1"/>
</dbReference>
<dbReference type="KEGG" id="ncu:F0U83_10565"/>
<proteinExistence type="inferred from homology"/>
<dbReference type="OrthoDB" id="8585936at2"/>
<dbReference type="AlphaFoldDB" id="A0A5P1RBZ0"/>
<reference evidence="2 3" key="1">
    <citation type="journal article" date="2019" name="Biochem. Eng. J.">
        <title>Metabolic engineering of the marine bacteria Neptunomonas concharum for the production of acetoin and meso-2,3-butanediol from acetate.</title>
        <authorList>
            <person name="Li W."/>
            <person name="Pu N."/>
            <person name="Liu C.-X."/>
            <person name="Yuan Q.-P."/>
            <person name="Li Z.-J."/>
        </authorList>
    </citation>
    <scope>NUCLEOTIDE SEQUENCE [LARGE SCALE GENOMIC DNA]</scope>
    <source>
        <strain evidence="2 3">JCM17730</strain>
    </source>
</reference>
<keyword evidence="3" id="KW-1185">Reference proteome</keyword>
<gene>
    <name evidence="2" type="ORF">F0U83_10565</name>
</gene>
<accession>A0A5P1RBZ0</accession>
<protein>
    <submittedName>
        <fullName evidence="2">Amino acid ABC transporter substrate-binding protein</fullName>
    </submittedName>
</protein>
<evidence type="ECO:0000313" key="2">
    <source>
        <dbReference type="EMBL" id="QEQ97117.1"/>
    </source>
</evidence>
<sequence>MSIFWSKLELYSQLNILCVLLGSGLGRCTMNLKNYLNFFVKRLIPLLFFSSAVIGAESITLYTYHKTPPFITGANNGLTYDLAKYLTEKSGGAYQFDVEVMPRKRLDQLMVDTDMVIPWVTPAWFGPGAAEKYQWTKPILEDGSIYVWRPEANRTFSTPDELKGARLGGILGYRYINIDPMVASGEISRVDTQDESQLLEMLLLDRFDVGIAPLSASRYLMKSNQWTEKLSFSLHHGFLRSFLLKTDDQQLNDFIQIHAKEMGSDSQWAEILGNYGLSPKHPMSSVSDAN</sequence>
<name>A0A5P1RBZ0_9GAMM</name>
<evidence type="ECO:0000256" key="1">
    <source>
        <dbReference type="ARBA" id="ARBA00010333"/>
    </source>
</evidence>
<dbReference type="PANTHER" id="PTHR35936">
    <property type="entry name" value="MEMBRANE-BOUND LYTIC MUREIN TRANSGLYCOSYLASE F"/>
    <property type="match status" value="1"/>
</dbReference>
<comment type="similarity">
    <text evidence="1">Belongs to the bacterial solute-binding protein 3 family.</text>
</comment>
<dbReference type="EMBL" id="CP043869">
    <property type="protein sequence ID" value="QEQ97117.1"/>
    <property type="molecule type" value="Genomic_DNA"/>
</dbReference>
<dbReference type="Proteomes" id="UP000324760">
    <property type="component" value="Chromosome"/>
</dbReference>
<dbReference type="Gene3D" id="3.40.190.10">
    <property type="entry name" value="Periplasmic binding protein-like II"/>
    <property type="match status" value="2"/>
</dbReference>
<evidence type="ECO:0000313" key="3">
    <source>
        <dbReference type="Proteomes" id="UP000324760"/>
    </source>
</evidence>
<organism evidence="2 3">
    <name type="scientific">Neptunomonas concharum</name>
    <dbReference type="NCBI Taxonomy" id="1031538"/>
    <lineage>
        <taxon>Bacteria</taxon>
        <taxon>Pseudomonadati</taxon>
        <taxon>Pseudomonadota</taxon>
        <taxon>Gammaproteobacteria</taxon>
        <taxon>Oceanospirillales</taxon>
        <taxon>Oceanospirillaceae</taxon>
        <taxon>Neptunomonas</taxon>
    </lineage>
</organism>